<dbReference type="SUPFAM" id="SSF160631">
    <property type="entry name" value="SMI1/KNR4-like"/>
    <property type="match status" value="1"/>
</dbReference>
<keyword evidence="2" id="KW-1185">Reference proteome</keyword>
<reference evidence="1 2" key="1">
    <citation type="submission" date="2021-01" db="EMBL/GenBank/DDBJ databases">
        <title>Actinoplanes sp. nov. LDG1-01 isolated from lichen.</title>
        <authorList>
            <person name="Saeng-In P."/>
            <person name="Phongsopitanun W."/>
            <person name="Kanchanasin P."/>
            <person name="Yuki M."/>
            <person name="Kudo T."/>
            <person name="Ohkuma M."/>
            <person name="Tanasupawat S."/>
        </authorList>
    </citation>
    <scope>NUCLEOTIDE SEQUENCE [LARGE SCALE GENOMIC DNA]</scope>
    <source>
        <strain evidence="1 2">LDG1-01</strain>
    </source>
</reference>
<proteinExistence type="predicted"/>
<comment type="caution">
    <text evidence="1">The sequence shown here is derived from an EMBL/GenBank/DDBJ whole genome shotgun (WGS) entry which is preliminary data.</text>
</comment>
<dbReference type="EMBL" id="JAENHO010000007">
    <property type="protein sequence ID" value="MBL7257926.1"/>
    <property type="molecule type" value="Genomic_DNA"/>
</dbReference>
<sequence>MAGAGWRAWPSDLGERPLVGRDEATKIVRESLVPAEGVGYVTRVEVDRTDGHLASAINEEADFRGPIGDDEFAEAEAALGHPLPAAWREYLQSDSWLHSGWLEKSGTYISLHSPREMVELHDAWRDTVAAHPGIAIIGGDGSREQLVLDLRQDPAPVLLADLASEGWETTFPQAADVGELITRVEAGTFTINFGTDSL</sequence>
<dbReference type="Proteomes" id="UP000598996">
    <property type="component" value="Unassembled WGS sequence"/>
</dbReference>
<protein>
    <submittedName>
        <fullName evidence="1">SMI1/KNR4 family protein</fullName>
    </submittedName>
</protein>
<dbReference type="RefSeq" id="WP_202994531.1">
    <property type="nucleotide sequence ID" value="NZ_JAENHO010000007.1"/>
</dbReference>
<evidence type="ECO:0000313" key="2">
    <source>
        <dbReference type="Proteomes" id="UP000598996"/>
    </source>
</evidence>
<dbReference type="Gene3D" id="3.40.1580.10">
    <property type="entry name" value="SMI1/KNR4-like"/>
    <property type="match status" value="1"/>
</dbReference>
<evidence type="ECO:0000313" key="1">
    <source>
        <dbReference type="EMBL" id="MBL7257926.1"/>
    </source>
</evidence>
<name>A0ABS1VTY3_9ACTN</name>
<accession>A0ABS1VTY3</accession>
<dbReference type="InterPro" id="IPR037883">
    <property type="entry name" value="Knr4/Smi1-like_sf"/>
</dbReference>
<organism evidence="1 2">
    <name type="scientific">Paractinoplanes lichenicola</name>
    <dbReference type="NCBI Taxonomy" id="2802976"/>
    <lineage>
        <taxon>Bacteria</taxon>
        <taxon>Bacillati</taxon>
        <taxon>Actinomycetota</taxon>
        <taxon>Actinomycetes</taxon>
        <taxon>Micromonosporales</taxon>
        <taxon>Micromonosporaceae</taxon>
        <taxon>Paractinoplanes</taxon>
    </lineage>
</organism>
<gene>
    <name evidence="1" type="ORF">JKJ07_26840</name>
</gene>